<dbReference type="InterPro" id="IPR017989">
    <property type="entry name" value="Ribosome_inactivat_1/2"/>
</dbReference>
<dbReference type="Proteomes" id="UP000184388">
    <property type="component" value="Unassembled WGS sequence"/>
</dbReference>
<sequence>MKWGTGISAAIAAVMLAGGTAAATPVRMDSATVTNRAANHPSYSTVHWVDTHDSNRYLAMLQQLRTAVGHSFRNNVQETTHDRNQLVALNVTRDLGEGGDGRQHQVESVTIYFNASNMYFLGWSSDDTGRLYQLNGTNLGRRLAWSGEHQPITLPFGESYTALQRAAGWESRGAMEITANSIDSSVQTLHDGVNLNNRNGVRDTARAVLRMVTITSEAVRFNPIGTGVANAFLTGTPYRLTPLQQELETNWGRLSDFVHDVSQHAHAAPVQIGPASRNGNDTQAVRIETFEQAAKYTGLIIYQAHVNSHDGL</sequence>
<protein>
    <submittedName>
        <fullName evidence="2">Ribosome inactivating protein</fullName>
    </submittedName>
</protein>
<dbReference type="InterPro" id="IPR001574">
    <property type="entry name" value="Ribosome_inactivat_prot"/>
</dbReference>
<evidence type="ECO:0000256" key="1">
    <source>
        <dbReference type="SAM" id="SignalP"/>
    </source>
</evidence>
<dbReference type="GO" id="GO:0030598">
    <property type="term" value="F:rRNA N-glycosylase activity"/>
    <property type="evidence" value="ECO:0007669"/>
    <property type="project" value="InterPro"/>
</dbReference>
<gene>
    <name evidence="2" type="ORF">SAMN05216268_123147</name>
</gene>
<feature type="chain" id="PRO_5040930405" evidence="1">
    <location>
        <begin position="24"/>
        <end position="312"/>
    </location>
</feature>
<accession>A0A9X8N762</accession>
<reference evidence="3" key="1">
    <citation type="submission" date="2016-11" db="EMBL/GenBank/DDBJ databases">
        <authorList>
            <person name="Jaros S."/>
            <person name="Januszkiewicz K."/>
            <person name="Wedrychowicz H."/>
        </authorList>
    </citation>
    <scope>NUCLEOTIDE SEQUENCE [LARGE SCALE GENOMIC DNA]</scope>
    <source>
        <strain evidence="3">CGMCC 4.3555</strain>
    </source>
</reference>
<comment type="caution">
    <text evidence="2">The sequence shown here is derived from an EMBL/GenBank/DDBJ whole genome shotgun (WGS) entry which is preliminary data.</text>
</comment>
<dbReference type="Gene3D" id="3.40.420.10">
    <property type="entry name" value="Ricin (A subunit), domain 1"/>
    <property type="match status" value="1"/>
</dbReference>
<dbReference type="EMBL" id="FRBK01000023">
    <property type="protein sequence ID" value="SHN20410.1"/>
    <property type="molecule type" value="Genomic_DNA"/>
</dbReference>
<dbReference type="Gene3D" id="4.10.470.10">
    <property type="entry name" value="Ricin (A Subunit), domain 2"/>
    <property type="match status" value="1"/>
</dbReference>
<dbReference type="Pfam" id="PF00161">
    <property type="entry name" value="RIP"/>
    <property type="match status" value="1"/>
</dbReference>
<dbReference type="InterPro" id="IPR036041">
    <property type="entry name" value="Ribosome-inact_prot_sf"/>
</dbReference>
<feature type="signal peptide" evidence="1">
    <location>
        <begin position="1"/>
        <end position="23"/>
    </location>
</feature>
<proteinExistence type="predicted"/>
<dbReference type="AlphaFoldDB" id="A0A9X8N762"/>
<dbReference type="InterPro" id="IPR016138">
    <property type="entry name" value="Ribosome_inactivat_prot_sub1"/>
</dbReference>
<organism evidence="2 3">
    <name type="scientific">Streptomyces yunnanensis</name>
    <dbReference type="NCBI Taxonomy" id="156453"/>
    <lineage>
        <taxon>Bacteria</taxon>
        <taxon>Bacillati</taxon>
        <taxon>Actinomycetota</taxon>
        <taxon>Actinomycetes</taxon>
        <taxon>Kitasatosporales</taxon>
        <taxon>Streptomycetaceae</taxon>
        <taxon>Streptomyces</taxon>
    </lineage>
</organism>
<dbReference type="PRINTS" id="PR00396">
    <property type="entry name" value="SHIGARICIN"/>
</dbReference>
<keyword evidence="1" id="KW-0732">Signal</keyword>
<dbReference type="PANTHER" id="PTHR33453:SF34">
    <property type="entry name" value="RIBOSOME-INACTIVATING PROTEIN"/>
    <property type="match status" value="1"/>
</dbReference>
<evidence type="ECO:0000313" key="2">
    <source>
        <dbReference type="EMBL" id="SHN20410.1"/>
    </source>
</evidence>
<dbReference type="InterPro" id="IPR016139">
    <property type="entry name" value="Ribosome_inactivat_prot_sub2"/>
</dbReference>
<dbReference type="SUPFAM" id="SSF56371">
    <property type="entry name" value="Ribosome inactivating proteins (RIP)"/>
    <property type="match status" value="1"/>
</dbReference>
<dbReference type="PANTHER" id="PTHR33453">
    <property type="match status" value="1"/>
</dbReference>
<dbReference type="GO" id="GO:0017148">
    <property type="term" value="P:negative regulation of translation"/>
    <property type="evidence" value="ECO:0007669"/>
    <property type="project" value="InterPro"/>
</dbReference>
<evidence type="ECO:0000313" key="3">
    <source>
        <dbReference type="Proteomes" id="UP000184388"/>
    </source>
</evidence>
<name>A0A9X8N762_9ACTN</name>